<proteinExistence type="predicted"/>
<sequence>MHLSRSFMIAHTTQIHPTSPPILTFSDFLYKPYIPSLPHHTHAFFMADNPNGVLDIKPVKLAMPFVLSIIPHFNEKLSRVIHGCSKSYCSSLIPTDGFMPPPPT</sequence>
<evidence type="ECO:0000313" key="2">
    <source>
        <dbReference type="Proteomes" id="UP000499080"/>
    </source>
</evidence>
<keyword evidence="2" id="KW-1185">Reference proteome</keyword>
<protein>
    <submittedName>
        <fullName evidence="1">Uncharacterized protein</fullName>
    </submittedName>
</protein>
<accession>A0A4Y2K9C2</accession>
<evidence type="ECO:0000313" key="1">
    <source>
        <dbReference type="EMBL" id="GBM98931.1"/>
    </source>
</evidence>
<dbReference type="EMBL" id="BGPR01004372">
    <property type="protein sequence ID" value="GBM98931.1"/>
    <property type="molecule type" value="Genomic_DNA"/>
</dbReference>
<organism evidence="1 2">
    <name type="scientific">Araneus ventricosus</name>
    <name type="common">Orbweaver spider</name>
    <name type="synonym">Epeira ventricosa</name>
    <dbReference type="NCBI Taxonomy" id="182803"/>
    <lineage>
        <taxon>Eukaryota</taxon>
        <taxon>Metazoa</taxon>
        <taxon>Ecdysozoa</taxon>
        <taxon>Arthropoda</taxon>
        <taxon>Chelicerata</taxon>
        <taxon>Arachnida</taxon>
        <taxon>Araneae</taxon>
        <taxon>Araneomorphae</taxon>
        <taxon>Entelegynae</taxon>
        <taxon>Araneoidea</taxon>
        <taxon>Araneidae</taxon>
        <taxon>Araneus</taxon>
    </lineage>
</organism>
<comment type="caution">
    <text evidence="1">The sequence shown here is derived from an EMBL/GenBank/DDBJ whole genome shotgun (WGS) entry which is preliminary data.</text>
</comment>
<dbReference type="Proteomes" id="UP000499080">
    <property type="component" value="Unassembled WGS sequence"/>
</dbReference>
<dbReference type="AlphaFoldDB" id="A0A4Y2K9C2"/>
<gene>
    <name evidence="1" type="ORF">AVEN_265680_1</name>
</gene>
<reference evidence="1 2" key="1">
    <citation type="journal article" date="2019" name="Sci. Rep.">
        <title>Orb-weaving spider Araneus ventricosus genome elucidates the spidroin gene catalogue.</title>
        <authorList>
            <person name="Kono N."/>
            <person name="Nakamura H."/>
            <person name="Ohtoshi R."/>
            <person name="Moran D.A.P."/>
            <person name="Shinohara A."/>
            <person name="Yoshida Y."/>
            <person name="Fujiwara M."/>
            <person name="Mori M."/>
            <person name="Tomita M."/>
            <person name="Arakawa K."/>
        </authorList>
    </citation>
    <scope>NUCLEOTIDE SEQUENCE [LARGE SCALE GENOMIC DNA]</scope>
</reference>
<name>A0A4Y2K9C2_ARAVE</name>